<dbReference type="PROSITE" id="PS50975">
    <property type="entry name" value="ATP_GRASP"/>
    <property type="match status" value="1"/>
</dbReference>
<protein>
    <recommendedName>
        <fullName evidence="3">ATP-grasp domain-containing protein</fullName>
    </recommendedName>
</protein>
<evidence type="ECO:0000256" key="1">
    <source>
        <dbReference type="PROSITE-ProRule" id="PRU00409"/>
    </source>
</evidence>
<keyword evidence="1" id="KW-0547">Nucleotide-binding</keyword>
<dbReference type="PANTHER" id="PTHR21621">
    <property type="entry name" value="RIBOSOMAL PROTEIN S6 MODIFICATION PROTEIN"/>
    <property type="match status" value="1"/>
</dbReference>
<proteinExistence type="predicted"/>
<dbReference type="Proteomes" id="UP001161325">
    <property type="component" value="Unassembled WGS sequence"/>
</dbReference>
<dbReference type="GO" id="GO:0005737">
    <property type="term" value="C:cytoplasm"/>
    <property type="evidence" value="ECO:0007669"/>
    <property type="project" value="TreeGrafter"/>
</dbReference>
<dbReference type="InterPro" id="IPR011761">
    <property type="entry name" value="ATP-grasp"/>
</dbReference>
<dbReference type="Gene3D" id="3.30.470.20">
    <property type="entry name" value="ATP-grasp fold, B domain"/>
    <property type="match status" value="1"/>
</dbReference>
<feature type="domain" description="ATP-grasp" evidence="3">
    <location>
        <begin position="220"/>
        <end position="419"/>
    </location>
</feature>
<name>A0AA37QEZ1_9BACT</name>
<dbReference type="SUPFAM" id="SSF56059">
    <property type="entry name" value="Glutathione synthetase ATP-binding domain-like"/>
    <property type="match status" value="1"/>
</dbReference>
<reference evidence="4" key="1">
    <citation type="submission" date="2022-08" db="EMBL/GenBank/DDBJ databases">
        <title>Draft genome sequencing of Roseisolibacter agri AW1220.</title>
        <authorList>
            <person name="Tobiishi Y."/>
            <person name="Tonouchi A."/>
        </authorList>
    </citation>
    <scope>NUCLEOTIDE SEQUENCE</scope>
    <source>
        <strain evidence="4">AW1220</strain>
    </source>
</reference>
<dbReference type="EMBL" id="BRXS01000003">
    <property type="protein sequence ID" value="GLC25548.1"/>
    <property type="molecule type" value="Genomic_DNA"/>
</dbReference>
<sequence length="446" mass="48483">MSDKKKGAKKTGDATAPATPAARDRRKTPRKTAAESRASVDASAAEAVVALTTDMPPAPIAAPSHDTRDSAGLEPAQVAPMAHAAHDAITPPHGDPLAGVVPTTRTVAEETYGESTLTTDAPAVSRNTRTARVGLFVGREWSFPPAFLQAVERRDAGVTAELAKIGAPKFEEPSPYDLCIDRISHEVPVYRSYLKQAALTGTTVVNNPFMWTADDKFFGASLAHALGVASPKTVVLPNREYVPGIVPSESLRNMEYPLDWQGIADYVGMPCVLKDAHGGGWKEVYICHSLQELIHHYNHSGLLTMIVQEFIEFEHFVRCLVIGREEVLPMKYDPKNRKYVVDHAHLTAELGTRIVGDARKLCRALGYDMNSMEFAIRGGVPYAIDFMNPAPDMDVNSLTPTYFEWAVETMADMAVRLATEARDGGRATREPSWGTLFGGVVGRGGR</sequence>
<feature type="region of interest" description="Disordered" evidence="2">
    <location>
        <begin position="1"/>
        <end position="43"/>
    </location>
</feature>
<dbReference type="GO" id="GO:0005524">
    <property type="term" value="F:ATP binding"/>
    <property type="evidence" value="ECO:0007669"/>
    <property type="project" value="UniProtKB-UniRule"/>
</dbReference>
<evidence type="ECO:0000256" key="2">
    <source>
        <dbReference type="SAM" id="MobiDB-lite"/>
    </source>
</evidence>
<dbReference type="GO" id="GO:0046872">
    <property type="term" value="F:metal ion binding"/>
    <property type="evidence" value="ECO:0007669"/>
    <property type="project" value="InterPro"/>
</dbReference>
<dbReference type="PANTHER" id="PTHR21621:SF0">
    <property type="entry name" value="BETA-CITRYLGLUTAMATE SYNTHASE B-RELATED"/>
    <property type="match status" value="1"/>
</dbReference>
<dbReference type="GO" id="GO:0018169">
    <property type="term" value="F:ribosomal S6-glutamic acid ligase activity"/>
    <property type="evidence" value="ECO:0007669"/>
    <property type="project" value="TreeGrafter"/>
</dbReference>
<keyword evidence="1" id="KW-0067">ATP-binding</keyword>
<accession>A0AA37QEZ1</accession>
<evidence type="ECO:0000313" key="5">
    <source>
        <dbReference type="Proteomes" id="UP001161325"/>
    </source>
</evidence>
<dbReference type="AlphaFoldDB" id="A0AA37QEZ1"/>
<comment type="caution">
    <text evidence="4">The sequence shown here is derived from an EMBL/GenBank/DDBJ whole genome shotgun (WGS) entry which is preliminary data.</text>
</comment>
<evidence type="ECO:0000259" key="3">
    <source>
        <dbReference type="PROSITE" id="PS50975"/>
    </source>
</evidence>
<evidence type="ECO:0000313" key="4">
    <source>
        <dbReference type="EMBL" id="GLC25548.1"/>
    </source>
</evidence>
<keyword evidence="5" id="KW-1185">Reference proteome</keyword>
<gene>
    <name evidence="4" type="ORF">rosag_20610</name>
</gene>
<organism evidence="4 5">
    <name type="scientific">Roseisolibacter agri</name>
    <dbReference type="NCBI Taxonomy" id="2014610"/>
    <lineage>
        <taxon>Bacteria</taxon>
        <taxon>Pseudomonadati</taxon>
        <taxon>Gemmatimonadota</taxon>
        <taxon>Gemmatimonadia</taxon>
        <taxon>Gemmatimonadales</taxon>
        <taxon>Gemmatimonadaceae</taxon>
        <taxon>Roseisolibacter</taxon>
    </lineage>
</organism>
<dbReference type="RefSeq" id="WP_284350003.1">
    <property type="nucleotide sequence ID" value="NZ_BRXS01000003.1"/>
</dbReference>
<dbReference type="GO" id="GO:0009432">
    <property type="term" value="P:SOS response"/>
    <property type="evidence" value="ECO:0007669"/>
    <property type="project" value="TreeGrafter"/>
</dbReference>